<keyword evidence="1" id="KW-0131">Cell cycle</keyword>
<keyword evidence="2" id="KW-1185">Reference proteome</keyword>
<sequence>MLKRIKWKNVLFVFLWLVSLSGLVVLMSFIEVKKNEAICKEVKVILPGNQFFLERAEVDEILASKNGLLVGRKLNNINLQSLEDRLRANPFVEYANVFSDMNGIIQAEVVQRTPVLRVFNLAGQNYYIDQKGLKVPISNHFTANVIAVNGEIQEGFGGKVDTVRTKLIKDLYRVATYISKDSLWNSLFVQLYVNAKKDIELVPRVGKHKIILGDANDMEDKFRRLMVFYKKAIPYVGWDTYSTINLKFAGQIVCLKSDSTIIRMEAEEKRVRDSIRKEELKKNNI</sequence>
<keyword evidence="1" id="KW-0132">Cell division</keyword>
<evidence type="ECO:0000313" key="1">
    <source>
        <dbReference type="EMBL" id="MFD1630204.1"/>
    </source>
</evidence>
<reference evidence="2" key="1">
    <citation type="journal article" date="2019" name="Int. J. Syst. Evol. Microbiol.">
        <title>The Global Catalogue of Microorganisms (GCM) 10K type strain sequencing project: providing services to taxonomists for standard genome sequencing and annotation.</title>
        <authorList>
            <consortium name="The Broad Institute Genomics Platform"/>
            <consortium name="The Broad Institute Genome Sequencing Center for Infectious Disease"/>
            <person name="Wu L."/>
            <person name="Ma J."/>
        </authorList>
    </citation>
    <scope>NUCLEOTIDE SEQUENCE [LARGE SCALE GENOMIC DNA]</scope>
    <source>
        <strain evidence="2">CCUG 53762</strain>
    </source>
</reference>
<dbReference type="RefSeq" id="WP_379662581.1">
    <property type="nucleotide sequence ID" value="NZ_JBHUDG010000015.1"/>
</dbReference>
<dbReference type="EMBL" id="JBHUDG010000015">
    <property type="protein sequence ID" value="MFD1630204.1"/>
    <property type="molecule type" value="Genomic_DNA"/>
</dbReference>
<protein>
    <submittedName>
        <fullName evidence="1">Cell division protein FtsQ/DivIB</fullName>
    </submittedName>
</protein>
<organism evidence="1 2">
    <name type="scientific">Pseudopedobacter beijingensis</name>
    <dbReference type="NCBI Taxonomy" id="1207056"/>
    <lineage>
        <taxon>Bacteria</taxon>
        <taxon>Pseudomonadati</taxon>
        <taxon>Bacteroidota</taxon>
        <taxon>Sphingobacteriia</taxon>
        <taxon>Sphingobacteriales</taxon>
        <taxon>Sphingobacteriaceae</taxon>
        <taxon>Pseudopedobacter</taxon>
    </lineage>
</organism>
<gene>
    <name evidence="1" type="ORF">ACFSAH_09965</name>
</gene>
<name>A0ABW4IE00_9SPHI</name>
<evidence type="ECO:0000313" key="2">
    <source>
        <dbReference type="Proteomes" id="UP001597118"/>
    </source>
</evidence>
<proteinExistence type="predicted"/>
<dbReference type="Proteomes" id="UP001597118">
    <property type="component" value="Unassembled WGS sequence"/>
</dbReference>
<comment type="caution">
    <text evidence="1">The sequence shown here is derived from an EMBL/GenBank/DDBJ whole genome shotgun (WGS) entry which is preliminary data.</text>
</comment>
<accession>A0ABW4IE00</accession>
<dbReference type="GO" id="GO:0051301">
    <property type="term" value="P:cell division"/>
    <property type="evidence" value="ECO:0007669"/>
    <property type="project" value="UniProtKB-KW"/>
</dbReference>